<gene>
    <name evidence="1" type="ORF">LTR05_001213</name>
</gene>
<dbReference type="EMBL" id="JAVRRJ010000001">
    <property type="protein sequence ID" value="KAK5091033.1"/>
    <property type="molecule type" value="Genomic_DNA"/>
</dbReference>
<dbReference type="Proteomes" id="UP001309876">
    <property type="component" value="Unassembled WGS sequence"/>
</dbReference>
<protein>
    <submittedName>
        <fullName evidence="1">Uncharacterized protein</fullName>
    </submittedName>
</protein>
<comment type="caution">
    <text evidence="1">The sequence shown here is derived from an EMBL/GenBank/DDBJ whole genome shotgun (WGS) entry which is preliminary data.</text>
</comment>
<proteinExistence type="predicted"/>
<keyword evidence="2" id="KW-1185">Reference proteome</keyword>
<name>A0AAN7T611_9EURO</name>
<evidence type="ECO:0000313" key="2">
    <source>
        <dbReference type="Proteomes" id="UP001309876"/>
    </source>
</evidence>
<evidence type="ECO:0000313" key="1">
    <source>
        <dbReference type="EMBL" id="KAK5091033.1"/>
    </source>
</evidence>
<sequence length="166" mass="19090">MGHLTSVEQDHGSKTELELARNHLDKARDMQRWTYVNQKRRESSVKDLIEVWRFGSFFPLLQVIEDGLSMWKSDDLDEALCQHPSDLAVADLRGLKRDVLIGPIYTGTRMRRLVKKKSTKAIEQEKTKRDFQGVDMTIELKYGAALSLLHQDLSRDQCSDMLGSPE</sequence>
<organism evidence="1 2">
    <name type="scientific">Lithohypha guttulata</name>
    <dbReference type="NCBI Taxonomy" id="1690604"/>
    <lineage>
        <taxon>Eukaryota</taxon>
        <taxon>Fungi</taxon>
        <taxon>Dikarya</taxon>
        <taxon>Ascomycota</taxon>
        <taxon>Pezizomycotina</taxon>
        <taxon>Eurotiomycetes</taxon>
        <taxon>Chaetothyriomycetidae</taxon>
        <taxon>Chaetothyriales</taxon>
        <taxon>Trichomeriaceae</taxon>
        <taxon>Lithohypha</taxon>
    </lineage>
</organism>
<dbReference type="AlphaFoldDB" id="A0AAN7T611"/>
<accession>A0AAN7T611</accession>
<reference evidence="1 2" key="1">
    <citation type="submission" date="2023-08" db="EMBL/GenBank/DDBJ databases">
        <title>Black Yeasts Isolated from many extreme environments.</title>
        <authorList>
            <person name="Coleine C."/>
            <person name="Stajich J.E."/>
            <person name="Selbmann L."/>
        </authorList>
    </citation>
    <scope>NUCLEOTIDE SEQUENCE [LARGE SCALE GENOMIC DNA]</scope>
    <source>
        <strain evidence="1 2">CCFEE 5910</strain>
    </source>
</reference>